<organism evidence="1 2">
    <name type="scientific">Parnassius apollo</name>
    <name type="common">Apollo butterfly</name>
    <name type="synonym">Papilio apollo</name>
    <dbReference type="NCBI Taxonomy" id="110799"/>
    <lineage>
        <taxon>Eukaryota</taxon>
        <taxon>Metazoa</taxon>
        <taxon>Ecdysozoa</taxon>
        <taxon>Arthropoda</taxon>
        <taxon>Hexapoda</taxon>
        <taxon>Insecta</taxon>
        <taxon>Pterygota</taxon>
        <taxon>Neoptera</taxon>
        <taxon>Endopterygota</taxon>
        <taxon>Lepidoptera</taxon>
        <taxon>Glossata</taxon>
        <taxon>Ditrysia</taxon>
        <taxon>Papilionoidea</taxon>
        <taxon>Papilionidae</taxon>
        <taxon>Parnassiinae</taxon>
        <taxon>Parnassini</taxon>
        <taxon>Parnassius</taxon>
        <taxon>Parnassius</taxon>
    </lineage>
</organism>
<proteinExistence type="predicted"/>
<evidence type="ECO:0000313" key="1">
    <source>
        <dbReference type="EMBL" id="CAG4974886.1"/>
    </source>
</evidence>
<dbReference type="AlphaFoldDB" id="A0A8S3WQC4"/>
<accession>A0A8S3WQC4</accession>
<protein>
    <submittedName>
        <fullName evidence="1">(apollo) hypothetical protein</fullName>
    </submittedName>
</protein>
<name>A0A8S3WQC4_PARAO</name>
<keyword evidence="2" id="KW-1185">Reference proteome</keyword>
<reference evidence="1" key="1">
    <citation type="submission" date="2021-04" db="EMBL/GenBank/DDBJ databases">
        <authorList>
            <person name="Tunstrom K."/>
        </authorList>
    </citation>
    <scope>NUCLEOTIDE SEQUENCE</scope>
</reference>
<gene>
    <name evidence="1" type="ORF">PAPOLLO_LOCUS9005</name>
</gene>
<comment type="caution">
    <text evidence="1">The sequence shown here is derived from an EMBL/GenBank/DDBJ whole genome shotgun (WGS) entry which is preliminary data.</text>
</comment>
<dbReference type="Proteomes" id="UP000691718">
    <property type="component" value="Unassembled WGS sequence"/>
</dbReference>
<sequence>MDTIKTQYQDEDDKDNHYEDFIANLLRINYLNSIQGSGVYDISKFTDHIAEDNKFLIGYLKNDEKYQASKTS</sequence>
<dbReference type="EMBL" id="CAJQZP010000644">
    <property type="protein sequence ID" value="CAG4974886.1"/>
    <property type="molecule type" value="Genomic_DNA"/>
</dbReference>
<evidence type="ECO:0000313" key="2">
    <source>
        <dbReference type="Proteomes" id="UP000691718"/>
    </source>
</evidence>
<dbReference type="OrthoDB" id="5855924at2759"/>